<evidence type="ECO:0000313" key="2">
    <source>
        <dbReference type="EMBL" id="MDQ0113521.1"/>
    </source>
</evidence>
<dbReference type="InterPro" id="IPR005149">
    <property type="entry name" value="Tscrpt_reg_PadR_N"/>
</dbReference>
<dbReference type="InterPro" id="IPR036388">
    <property type="entry name" value="WH-like_DNA-bd_sf"/>
</dbReference>
<sequence length="187" mass="21024">MKHTMHPNKEHVPGKRYFGRGGVKIALLRLLAEEPMHGYQIMKTLEEQSGGLYVPSAGSIYPTLQALEERGFVSVQEEEESSKKVYLITEQGRSALTLLPEKPKRGEDGRYSPEVEAFRFEKMRRKLGLSAESFDLLRLVTRAEQEASASKELSSKLQSLLSEQQQQINALLDAYAQQAPGASTERE</sequence>
<name>A0ABT9U1K7_PAEHA</name>
<accession>A0ABT9U1K7</accession>
<dbReference type="InterPro" id="IPR036390">
    <property type="entry name" value="WH_DNA-bd_sf"/>
</dbReference>
<dbReference type="Gene3D" id="1.10.10.10">
    <property type="entry name" value="Winged helix-like DNA-binding domain superfamily/Winged helix DNA-binding domain"/>
    <property type="match status" value="1"/>
</dbReference>
<dbReference type="Proteomes" id="UP001229346">
    <property type="component" value="Unassembled WGS sequence"/>
</dbReference>
<evidence type="ECO:0000313" key="3">
    <source>
        <dbReference type="Proteomes" id="UP001229346"/>
    </source>
</evidence>
<protein>
    <submittedName>
        <fullName evidence="2">DNA-binding PadR family transcriptional regulator</fullName>
    </submittedName>
</protein>
<dbReference type="SUPFAM" id="SSF46785">
    <property type="entry name" value="Winged helix' DNA-binding domain"/>
    <property type="match status" value="1"/>
</dbReference>
<evidence type="ECO:0000259" key="1">
    <source>
        <dbReference type="Pfam" id="PF03551"/>
    </source>
</evidence>
<dbReference type="GO" id="GO:0003677">
    <property type="term" value="F:DNA binding"/>
    <property type="evidence" value="ECO:0007669"/>
    <property type="project" value="UniProtKB-KW"/>
</dbReference>
<feature type="domain" description="Transcription regulator PadR N-terminal" evidence="1">
    <location>
        <begin position="27"/>
        <end position="97"/>
    </location>
</feature>
<proteinExistence type="predicted"/>
<gene>
    <name evidence="2" type="ORF">J2T15_002962</name>
</gene>
<keyword evidence="2" id="KW-0238">DNA-binding</keyword>
<comment type="caution">
    <text evidence="2">The sequence shown here is derived from an EMBL/GenBank/DDBJ whole genome shotgun (WGS) entry which is preliminary data.</text>
</comment>
<reference evidence="2 3" key="1">
    <citation type="submission" date="2023-07" db="EMBL/GenBank/DDBJ databases">
        <title>Sorghum-associated microbial communities from plants grown in Nebraska, USA.</title>
        <authorList>
            <person name="Schachtman D."/>
        </authorList>
    </citation>
    <scope>NUCLEOTIDE SEQUENCE [LARGE SCALE GENOMIC DNA]</scope>
    <source>
        <strain evidence="2 3">CC482</strain>
    </source>
</reference>
<dbReference type="PANTHER" id="PTHR43252:SF7">
    <property type="entry name" value="TRANSCRIPTIONAL REGULATOR YQJI"/>
    <property type="match status" value="1"/>
</dbReference>
<dbReference type="RefSeq" id="WP_307204723.1">
    <property type="nucleotide sequence ID" value="NZ_JAUSSU010000005.1"/>
</dbReference>
<dbReference type="PANTHER" id="PTHR43252">
    <property type="entry name" value="TRANSCRIPTIONAL REGULATOR YQJI"/>
    <property type="match status" value="1"/>
</dbReference>
<organism evidence="2 3">
    <name type="scientific">Paenibacillus harenae</name>
    <dbReference type="NCBI Taxonomy" id="306543"/>
    <lineage>
        <taxon>Bacteria</taxon>
        <taxon>Bacillati</taxon>
        <taxon>Bacillota</taxon>
        <taxon>Bacilli</taxon>
        <taxon>Bacillales</taxon>
        <taxon>Paenibacillaceae</taxon>
        <taxon>Paenibacillus</taxon>
    </lineage>
</organism>
<dbReference type="EMBL" id="JAUSSU010000005">
    <property type="protein sequence ID" value="MDQ0113521.1"/>
    <property type="molecule type" value="Genomic_DNA"/>
</dbReference>
<keyword evidence="3" id="KW-1185">Reference proteome</keyword>
<dbReference type="Pfam" id="PF03551">
    <property type="entry name" value="PadR"/>
    <property type="match status" value="1"/>
</dbReference>